<keyword evidence="2" id="KW-1185">Reference proteome</keyword>
<dbReference type="AlphaFoldDB" id="A0A847R1H4"/>
<organism evidence="1 2">
    <name type="scientific">Marinomonas profundi</name>
    <dbReference type="NCBI Taxonomy" id="2726122"/>
    <lineage>
        <taxon>Bacteria</taxon>
        <taxon>Pseudomonadati</taxon>
        <taxon>Pseudomonadota</taxon>
        <taxon>Gammaproteobacteria</taxon>
        <taxon>Oceanospirillales</taxon>
        <taxon>Oceanospirillaceae</taxon>
        <taxon>Marinomonas</taxon>
    </lineage>
</organism>
<comment type="caution">
    <text evidence="1">The sequence shown here is derived from an EMBL/GenBank/DDBJ whole genome shotgun (WGS) entry which is preliminary data.</text>
</comment>
<reference evidence="1 2" key="1">
    <citation type="submission" date="2020-04" db="EMBL/GenBank/DDBJ databases">
        <title>Marinomonas sp. M1K-6 isolated from the deep seawater of the Mariana Trench.</title>
        <authorList>
            <person name="Li Y."/>
        </authorList>
    </citation>
    <scope>NUCLEOTIDE SEQUENCE [LARGE SCALE GENOMIC DNA]</scope>
    <source>
        <strain evidence="1 2">M1K-6</strain>
    </source>
</reference>
<accession>A0A847R1H4</accession>
<dbReference type="EMBL" id="JABAEK010000006">
    <property type="protein sequence ID" value="NLQ17575.1"/>
    <property type="molecule type" value="Genomic_DNA"/>
</dbReference>
<gene>
    <name evidence="1" type="ORF">HGG82_08025</name>
</gene>
<sequence>MARINQEVLHPLGLAVSRNPETGSSDHIFVSDDGVYEYSAGTKSQIPKLTNEQIEEKLLVMIGGSRK</sequence>
<evidence type="ECO:0000313" key="2">
    <source>
        <dbReference type="Proteomes" id="UP000586067"/>
    </source>
</evidence>
<evidence type="ECO:0000313" key="1">
    <source>
        <dbReference type="EMBL" id="NLQ17575.1"/>
    </source>
</evidence>
<dbReference type="Proteomes" id="UP000586067">
    <property type="component" value="Unassembled WGS sequence"/>
</dbReference>
<name>A0A847R1H4_9GAMM</name>
<proteinExistence type="predicted"/>
<protein>
    <submittedName>
        <fullName evidence="1">Uncharacterized protein</fullName>
    </submittedName>
</protein>